<dbReference type="AlphaFoldDB" id="A0A239BRM2"/>
<dbReference type="RefSeq" id="WP_089304266.1">
    <property type="nucleotide sequence ID" value="NZ_FZOO01000002.1"/>
</dbReference>
<dbReference type="InterPro" id="IPR011009">
    <property type="entry name" value="Kinase-like_dom_sf"/>
</dbReference>
<gene>
    <name evidence="2" type="ORF">SAMN06893096_10220</name>
</gene>
<protein>
    <submittedName>
        <fullName evidence="2">Predicted kinase, aminoglycoside phosphotransferase (APT) family</fullName>
    </submittedName>
</protein>
<proteinExistence type="predicted"/>
<dbReference type="InterPro" id="IPR002575">
    <property type="entry name" value="Aminoglycoside_PTrfase"/>
</dbReference>
<dbReference type="Gene3D" id="3.90.1200.10">
    <property type="match status" value="1"/>
</dbReference>
<dbReference type="Proteomes" id="UP000198373">
    <property type="component" value="Unassembled WGS sequence"/>
</dbReference>
<accession>A0A239BRM2</accession>
<sequence>MRSLPSWAPRLVERWPPVTPSVDVAAVLADRLGLPAGSCVPVWSARAQARSTVHFLGTADRPGLCRWVVKQPRTNWTQDDVASPLAAAREFAGLLRLAGHFTARGGPARVPTPVALLPELEGFATAYVPGPAVSDLLHTRSVLSPAALLDGVGRAAVFLRGLHELEALPARTLDLAQEAGRVRVRLQQRLAPAGLPVPPAVARTLAAVPSRTVTTCQVWLHGDCTPANVLLPEGRTVVGIDIDLQGTGAPEEDLARFVAFTTGSVPFLVDAVLPERLRLHRPLVGRFLECYGSGVCAPVFELRLLQQLAGRWLRLRQLARLHGRPALLPLRLQTVDAQLQSLLLASARRLARATWT</sequence>
<dbReference type="GO" id="GO:0016301">
    <property type="term" value="F:kinase activity"/>
    <property type="evidence" value="ECO:0007669"/>
    <property type="project" value="UniProtKB-KW"/>
</dbReference>
<keyword evidence="2" id="KW-0808">Transferase</keyword>
<evidence type="ECO:0000313" key="2">
    <source>
        <dbReference type="EMBL" id="SNS10302.1"/>
    </source>
</evidence>
<keyword evidence="2" id="KW-0418">Kinase</keyword>
<dbReference type="Pfam" id="PF01636">
    <property type="entry name" value="APH"/>
    <property type="match status" value="1"/>
</dbReference>
<evidence type="ECO:0000313" key="3">
    <source>
        <dbReference type="Proteomes" id="UP000198373"/>
    </source>
</evidence>
<evidence type="ECO:0000259" key="1">
    <source>
        <dbReference type="Pfam" id="PF01636"/>
    </source>
</evidence>
<dbReference type="EMBL" id="FZOO01000002">
    <property type="protein sequence ID" value="SNS10302.1"/>
    <property type="molecule type" value="Genomic_DNA"/>
</dbReference>
<dbReference type="OrthoDB" id="9797603at2"/>
<keyword evidence="3" id="KW-1185">Reference proteome</keyword>
<feature type="domain" description="Aminoglycoside phosphotransferase" evidence="1">
    <location>
        <begin position="51"/>
        <end position="271"/>
    </location>
</feature>
<organism evidence="2 3">
    <name type="scientific">Geodermatophilus pulveris</name>
    <dbReference type="NCBI Taxonomy" id="1564159"/>
    <lineage>
        <taxon>Bacteria</taxon>
        <taxon>Bacillati</taxon>
        <taxon>Actinomycetota</taxon>
        <taxon>Actinomycetes</taxon>
        <taxon>Geodermatophilales</taxon>
        <taxon>Geodermatophilaceae</taxon>
        <taxon>Geodermatophilus</taxon>
    </lineage>
</organism>
<dbReference type="SUPFAM" id="SSF56112">
    <property type="entry name" value="Protein kinase-like (PK-like)"/>
    <property type="match status" value="1"/>
</dbReference>
<reference evidence="3" key="1">
    <citation type="submission" date="2017-06" db="EMBL/GenBank/DDBJ databases">
        <authorList>
            <person name="Varghese N."/>
            <person name="Submissions S."/>
        </authorList>
    </citation>
    <scope>NUCLEOTIDE SEQUENCE [LARGE SCALE GENOMIC DNA]</scope>
    <source>
        <strain evidence="3">DSM 46839</strain>
    </source>
</reference>
<name>A0A239BRM2_9ACTN</name>